<dbReference type="GO" id="GO:0006352">
    <property type="term" value="P:DNA-templated transcription initiation"/>
    <property type="evidence" value="ECO:0007669"/>
    <property type="project" value="InterPro"/>
</dbReference>
<dbReference type="SUPFAM" id="SSF88946">
    <property type="entry name" value="Sigma2 domain of RNA polymerase sigma factors"/>
    <property type="match status" value="1"/>
</dbReference>
<dbReference type="Gene3D" id="1.10.1740.10">
    <property type="match status" value="1"/>
</dbReference>
<keyword evidence="2 6" id="KW-0805">Transcription regulation</keyword>
<dbReference type="PROSITE" id="PS01063">
    <property type="entry name" value="SIGMA70_ECF"/>
    <property type="match status" value="1"/>
</dbReference>
<dbReference type="NCBIfam" id="TIGR02937">
    <property type="entry name" value="sigma70-ECF"/>
    <property type="match status" value="1"/>
</dbReference>
<keyword evidence="5 6" id="KW-0804">Transcription</keyword>
<dbReference type="InterPro" id="IPR013249">
    <property type="entry name" value="RNA_pol_sigma70_r4_t2"/>
</dbReference>
<gene>
    <name evidence="9" type="ORF">SAMN05428642_101718</name>
</gene>
<evidence type="ECO:0000256" key="5">
    <source>
        <dbReference type="ARBA" id="ARBA00023163"/>
    </source>
</evidence>
<comment type="similarity">
    <text evidence="1 6">Belongs to the sigma-70 factor family. ECF subfamily.</text>
</comment>
<dbReference type="STRING" id="369401.SAMN05428642_101718"/>
<accession>A0A1K2IEB8</accession>
<evidence type="ECO:0000256" key="4">
    <source>
        <dbReference type="ARBA" id="ARBA00023125"/>
    </source>
</evidence>
<dbReference type="PANTHER" id="PTHR43133:SF45">
    <property type="entry name" value="RNA POLYMERASE ECF-TYPE SIGMA FACTOR"/>
    <property type="match status" value="1"/>
</dbReference>
<evidence type="ECO:0000256" key="2">
    <source>
        <dbReference type="ARBA" id="ARBA00023015"/>
    </source>
</evidence>
<evidence type="ECO:0000256" key="6">
    <source>
        <dbReference type="RuleBase" id="RU000716"/>
    </source>
</evidence>
<dbReference type="InterPro" id="IPR014284">
    <property type="entry name" value="RNA_pol_sigma-70_dom"/>
</dbReference>
<dbReference type="OrthoDB" id="9780326at2"/>
<protein>
    <recommendedName>
        <fullName evidence="6">RNA polymerase sigma factor</fullName>
    </recommendedName>
</protein>
<dbReference type="EMBL" id="FPKV01000001">
    <property type="protein sequence ID" value="SFZ90059.1"/>
    <property type="molecule type" value="Genomic_DNA"/>
</dbReference>
<evidence type="ECO:0000259" key="7">
    <source>
        <dbReference type="Pfam" id="PF04542"/>
    </source>
</evidence>
<dbReference type="InterPro" id="IPR039425">
    <property type="entry name" value="RNA_pol_sigma-70-like"/>
</dbReference>
<evidence type="ECO:0000256" key="1">
    <source>
        <dbReference type="ARBA" id="ARBA00010641"/>
    </source>
</evidence>
<keyword evidence="10" id="KW-1185">Reference proteome</keyword>
<evidence type="ECO:0000256" key="3">
    <source>
        <dbReference type="ARBA" id="ARBA00023082"/>
    </source>
</evidence>
<sequence length="164" mass="19279">MKENIKFEQIYYNNYNKVVRICMGYVKGNEPLAQDLAQEVFVKVWEGLERFKGESKISTWIYRITVNTCLLELRKKKYTSNKNIEDQAEIYEVDSHAQKESQLNQLHRCIQHLSVDKKALIVLEMEDIPQKEISVILGLSHEVVRTRIHRIKNELKTCILNGTL</sequence>
<dbReference type="AlphaFoldDB" id="A0A1K2IEB8"/>
<dbReference type="InterPro" id="IPR007627">
    <property type="entry name" value="RNA_pol_sigma70_r2"/>
</dbReference>
<dbReference type="Proteomes" id="UP000182544">
    <property type="component" value="Unassembled WGS sequence"/>
</dbReference>
<evidence type="ECO:0000313" key="9">
    <source>
        <dbReference type="EMBL" id="SFZ90059.1"/>
    </source>
</evidence>
<dbReference type="InterPro" id="IPR000838">
    <property type="entry name" value="RNA_pol_sigma70_ECF_CS"/>
</dbReference>
<proteinExistence type="inferred from homology"/>
<dbReference type="Pfam" id="PF08281">
    <property type="entry name" value="Sigma70_r4_2"/>
    <property type="match status" value="1"/>
</dbReference>
<dbReference type="RefSeq" id="WP_084647849.1">
    <property type="nucleotide sequence ID" value="NZ_FPKV01000001.1"/>
</dbReference>
<dbReference type="InterPro" id="IPR013324">
    <property type="entry name" value="RNA_pol_sigma_r3/r4-like"/>
</dbReference>
<evidence type="ECO:0000313" key="10">
    <source>
        <dbReference type="Proteomes" id="UP000182544"/>
    </source>
</evidence>
<organism evidence="9 10">
    <name type="scientific">Flaviramulus basaltis</name>
    <dbReference type="NCBI Taxonomy" id="369401"/>
    <lineage>
        <taxon>Bacteria</taxon>
        <taxon>Pseudomonadati</taxon>
        <taxon>Bacteroidota</taxon>
        <taxon>Flavobacteriia</taxon>
        <taxon>Flavobacteriales</taxon>
        <taxon>Flavobacteriaceae</taxon>
        <taxon>Flaviramulus</taxon>
    </lineage>
</organism>
<dbReference type="Gene3D" id="1.10.10.10">
    <property type="entry name" value="Winged helix-like DNA-binding domain superfamily/Winged helix DNA-binding domain"/>
    <property type="match status" value="1"/>
</dbReference>
<evidence type="ECO:0000259" key="8">
    <source>
        <dbReference type="Pfam" id="PF08281"/>
    </source>
</evidence>
<dbReference type="InterPro" id="IPR036388">
    <property type="entry name" value="WH-like_DNA-bd_sf"/>
</dbReference>
<feature type="domain" description="RNA polymerase sigma-70 region 2" evidence="7">
    <location>
        <begin position="13"/>
        <end position="77"/>
    </location>
</feature>
<dbReference type="GO" id="GO:0003677">
    <property type="term" value="F:DNA binding"/>
    <property type="evidence" value="ECO:0007669"/>
    <property type="project" value="UniProtKB-KW"/>
</dbReference>
<keyword evidence="3 6" id="KW-0731">Sigma factor</keyword>
<dbReference type="Pfam" id="PF04542">
    <property type="entry name" value="Sigma70_r2"/>
    <property type="match status" value="1"/>
</dbReference>
<dbReference type="GO" id="GO:0016987">
    <property type="term" value="F:sigma factor activity"/>
    <property type="evidence" value="ECO:0007669"/>
    <property type="project" value="UniProtKB-KW"/>
</dbReference>
<dbReference type="PANTHER" id="PTHR43133">
    <property type="entry name" value="RNA POLYMERASE ECF-TYPE SIGMA FACTO"/>
    <property type="match status" value="1"/>
</dbReference>
<dbReference type="InterPro" id="IPR013325">
    <property type="entry name" value="RNA_pol_sigma_r2"/>
</dbReference>
<feature type="domain" description="RNA polymerase sigma factor 70 region 4 type 2" evidence="8">
    <location>
        <begin position="104"/>
        <end position="154"/>
    </location>
</feature>
<dbReference type="SUPFAM" id="SSF88659">
    <property type="entry name" value="Sigma3 and sigma4 domains of RNA polymerase sigma factors"/>
    <property type="match status" value="1"/>
</dbReference>
<keyword evidence="4 6" id="KW-0238">DNA-binding</keyword>
<reference evidence="9 10" key="1">
    <citation type="submission" date="2016-10" db="EMBL/GenBank/DDBJ databases">
        <authorList>
            <person name="de Groot N.N."/>
        </authorList>
    </citation>
    <scope>NUCLEOTIDE SEQUENCE [LARGE SCALE GENOMIC DNA]</scope>
    <source>
        <strain evidence="9 10">DSM 18180</strain>
    </source>
</reference>
<name>A0A1K2IEB8_9FLAO</name>